<dbReference type="GO" id="GO:0000209">
    <property type="term" value="P:protein polyubiquitination"/>
    <property type="evidence" value="ECO:0007669"/>
    <property type="project" value="TreeGrafter"/>
</dbReference>
<dbReference type="PROSITE" id="PS00018">
    <property type="entry name" value="EF_HAND_1"/>
    <property type="match status" value="1"/>
</dbReference>
<dbReference type="Proteomes" id="UP000663865">
    <property type="component" value="Unassembled WGS sequence"/>
</dbReference>
<dbReference type="PANTHER" id="PTHR24104">
    <property type="entry name" value="E3 UBIQUITIN-PROTEIN LIGASE NHLRC1-RELATED"/>
    <property type="match status" value="1"/>
</dbReference>
<dbReference type="GO" id="GO:0008270">
    <property type="term" value="F:zinc ion binding"/>
    <property type="evidence" value="ECO:0007669"/>
    <property type="project" value="UniProtKB-KW"/>
</dbReference>
<dbReference type="AlphaFoldDB" id="A0A821QXI7"/>
<dbReference type="EMBL" id="CAJOBS010002746">
    <property type="protein sequence ID" value="CAF4832145.1"/>
    <property type="molecule type" value="Genomic_DNA"/>
</dbReference>
<dbReference type="SMART" id="SM00054">
    <property type="entry name" value="EFh"/>
    <property type="match status" value="3"/>
</dbReference>
<dbReference type="GO" id="GO:0043161">
    <property type="term" value="P:proteasome-mediated ubiquitin-dependent protein catabolic process"/>
    <property type="evidence" value="ECO:0007669"/>
    <property type="project" value="TreeGrafter"/>
</dbReference>
<evidence type="ECO:0000256" key="1">
    <source>
        <dbReference type="ARBA" id="ARBA00022737"/>
    </source>
</evidence>
<dbReference type="Gene3D" id="1.10.238.10">
    <property type="entry name" value="EF-hand"/>
    <property type="match status" value="1"/>
</dbReference>
<dbReference type="InterPro" id="IPR011042">
    <property type="entry name" value="6-blade_b-propeller_TolB-like"/>
</dbReference>
<dbReference type="InterPro" id="IPR002048">
    <property type="entry name" value="EF_hand_dom"/>
</dbReference>
<dbReference type="Gene3D" id="2.120.10.30">
    <property type="entry name" value="TolB, C-terminal domain"/>
    <property type="match status" value="2"/>
</dbReference>
<dbReference type="SUPFAM" id="SSF101898">
    <property type="entry name" value="NHL repeat"/>
    <property type="match status" value="1"/>
</dbReference>
<feature type="domain" description="EF-hand" evidence="4">
    <location>
        <begin position="326"/>
        <end position="361"/>
    </location>
</feature>
<evidence type="ECO:0000313" key="5">
    <source>
        <dbReference type="EMBL" id="CAF3464245.1"/>
    </source>
</evidence>
<organism evidence="6 7">
    <name type="scientific">Rotaria socialis</name>
    <dbReference type="NCBI Taxonomy" id="392032"/>
    <lineage>
        <taxon>Eukaryota</taxon>
        <taxon>Metazoa</taxon>
        <taxon>Spiralia</taxon>
        <taxon>Gnathifera</taxon>
        <taxon>Rotifera</taxon>
        <taxon>Eurotatoria</taxon>
        <taxon>Bdelloidea</taxon>
        <taxon>Philodinida</taxon>
        <taxon>Philodinidae</taxon>
        <taxon>Rotaria</taxon>
    </lineage>
</organism>
<dbReference type="GO" id="GO:0061630">
    <property type="term" value="F:ubiquitin protein ligase activity"/>
    <property type="evidence" value="ECO:0007669"/>
    <property type="project" value="TreeGrafter"/>
</dbReference>
<accession>A0A821QXI7</accession>
<evidence type="ECO:0000313" key="6">
    <source>
        <dbReference type="EMBL" id="CAF4832145.1"/>
    </source>
</evidence>
<dbReference type="InterPro" id="IPR056073">
    <property type="entry name" value="DUF7656"/>
</dbReference>
<dbReference type="SUPFAM" id="SSF47473">
    <property type="entry name" value="EF-hand"/>
    <property type="match status" value="1"/>
</dbReference>
<protein>
    <recommendedName>
        <fullName evidence="4">EF-hand domain-containing protein</fullName>
    </recommendedName>
</protein>
<dbReference type="InterPro" id="IPR011992">
    <property type="entry name" value="EF-hand-dom_pair"/>
</dbReference>
<evidence type="ECO:0000256" key="2">
    <source>
        <dbReference type="ARBA" id="ARBA00022837"/>
    </source>
</evidence>
<dbReference type="GO" id="GO:0005509">
    <property type="term" value="F:calcium ion binding"/>
    <property type="evidence" value="ECO:0007669"/>
    <property type="project" value="InterPro"/>
</dbReference>
<dbReference type="EMBL" id="CAJNYV010002243">
    <property type="protein sequence ID" value="CAF3464245.1"/>
    <property type="molecule type" value="Genomic_DNA"/>
</dbReference>
<evidence type="ECO:0000259" key="4">
    <source>
        <dbReference type="PROSITE" id="PS50222"/>
    </source>
</evidence>
<dbReference type="InterPro" id="IPR001258">
    <property type="entry name" value="NHL_repeat"/>
</dbReference>
<reference evidence="6" key="1">
    <citation type="submission" date="2021-02" db="EMBL/GenBank/DDBJ databases">
        <authorList>
            <person name="Nowell W R."/>
        </authorList>
    </citation>
    <scope>NUCLEOTIDE SEQUENCE</scope>
</reference>
<keyword evidence="2" id="KW-0106">Calcium</keyword>
<dbReference type="Proteomes" id="UP000663838">
    <property type="component" value="Unassembled WGS sequence"/>
</dbReference>
<dbReference type="InterPro" id="IPR050952">
    <property type="entry name" value="TRIM-NHL_E3_ligases"/>
</dbReference>
<proteinExistence type="predicted"/>
<feature type="repeat" description="NHL" evidence="3">
    <location>
        <begin position="724"/>
        <end position="761"/>
    </location>
</feature>
<keyword evidence="1" id="KW-0677">Repeat</keyword>
<feature type="domain" description="EF-hand" evidence="4">
    <location>
        <begin position="365"/>
        <end position="400"/>
    </location>
</feature>
<dbReference type="CDD" id="cd05819">
    <property type="entry name" value="NHL"/>
    <property type="match status" value="1"/>
</dbReference>
<evidence type="ECO:0000256" key="3">
    <source>
        <dbReference type="PROSITE-ProRule" id="PRU00504"/>
    </source>
</evidence>
<dbReference type="Gene3D" id="2.40.10.500">
    <property type="match status" value="1"/>
</dbReference>
<gene>
    <name evidence="5" type="ORF">KIK155_LOCUS13322</name>
    <name evidence="6" type="ORF">TOA249_LOCUS25388</name>
</gene>
<evidence type="ECO:0000313" key="7">
    <source>
        <dbReference type="Proteomes" id="UP000663838"/>
    </source>
</evidence>
<dbReference type="PROSITE" id="PS51125">
    <property type="entry name" value="NHL"/>
    <property type="match status" value="1"/>
</dbReference>
<dbReference type="Pfam" id="PF24676">
    <property type="entry name" value="DUF7656"/>
    <property type="match status" value="1"/>
</dbReference>
<dbReference type="PANTHER" id="PTHR24104:SF25">
    <property type="entry name" value="PROTEIN LIN-41"/>
    <property type="match status" value="1"/>
</dbReference>
<dbReference type="InterPro" id="IPR018247">
    <property type="entry name" value="EF_Hand_1_Ca_BS"/>
</dbReference>
<comment type="caution">
    <text evidence="6">The sequence shown here is derived from an EMBL/GenBank/DDBJ whole genome shotgun (WGS) entry which is preliminary data.</text>
</comment>
<name>A0A821QXI7_9BILA</name>
<sequence>MRVFKTVPSRIKTLNEGKGQQLIFVLYPLKRMAEIFKHELQINRMIREVSHLVVMRIEDIFEDISTGKKKFNDFLNEIKPWEHYISRDWRDAIRQKQAERIAAEVKTQRELSTLLQKIRGGQAEESEMERLLDDFDRKNPCSSMSIERLLREKRNVTLKIRVLKDFQPEKHLLKEITSIKYMLSGLYDKNLYLLHVSEEWETKDGDNSFKQLRFFKSMIKNGTDDSAFIVIDYDLHHSDLENDKDKANKCCIYHAARGKIKSKDYYQDLLKKLSPSQISFILKENSSLSEKDILQRHKDFLTEYPTGELTDDEFVGELQKLYKDGNSSNYYDYLFATNDKDRSGTIGFSELMSVVALTSIGNADNVEKRLSLIFQIIDRNEKNGINFQQLVKFIEVFTALVKGEAAVNTANIKVIVKRMFKMFKKNAEDEQLSKEEFMNCCTQKYKEIGCAFLPDIPVNIPANSKWTQNGVTIAGGHGGGYATNQLHWPYGLFIDDDQTVVIADYGNDRIMQWKNGNTTNGQVVAGGKGQGDGLHQLDRPTDVLTDKETDSLIICDQRNERVVRWSRRSGTTQGEILIDNIKCDGVAMDEQRYLYVSDWEKHEVRRYQLGEKNGTLVAGGNGRGDELNQLNWPTYLFVDRDHSVYVSDKRNHRVMKWVEGAKEGIVVAGGQGAGNALAQLGSHSGVFVDTLGTLYVADEGNHRVMRWTQEDKKQGTVVVGGNGRGAGANQFVFPVGLSFDRECNLYVVDAGNARVQRFSIK</sequence>
<dbReference type="PROSITE" id="PS50222">
    <property type="entry name" value="EF_HAND_2"/>
    <property type="match status" value="2"/>
</dbReference>